<reference evidence="1 2" key="1">
    <citation type="submission" date="2017-11" db="EMBL/GenBank/DDBJ databases">
        <title>Isolation and Characterization of Family Methanocellaceae Species from Potential Methane Hydrate Area Offshore Southwestern Taiwan.</title>
        <authorList>
            <person name="Zhang W.-L."/>
            <person name="Chen W.-C."/>
            <person name="Lai M.-C."/>
            <person name="Chen S.-C."/>
        </authorList>
    </citation>
    <scope>NUCLEOTIDE SEQUENCE [LARGE SCALE GENOMIC DNA]</scope>
    <source>
        <strain evidence="1 2">CWC-04</strain>
    </source>
</reference>
<evidence type="ECO:0000313" key="2">
    <source>
        <dbReference type="Proteomes" id="UP001320159"/>
    </source>
</evidence>
<proteinExistence type="predicted"/>
<name>A0AAP2W8L9_9EURY</name>
<organism evidence="1 2">
    <name type="scientific">Methanooceanicella nereidis</name>
    <dbReference type="NCBI Taxonomy" id="2052831"/>
    <lineage>
        <taxon>Archaea</taxon>
        <taxon>Methanobacteriati</taxon>
        <taxon>Methanobacteriota</taxon>
        <taxon>Stenosarchaea group</taxon>
        <taxon>Methanomicrobia</taxon>
        <taxon>Methanocellales</taxon>
        <taxon>Methanocellaceae</taxon>
        <taxon>Methanooceanicella</taxon>
    </lineage>
</organism>
<dbReference type="AlphaFoldDB" id="A0AAP2W8L9"/>
<dbReference type="RefSeq" id="WP_230743308.1">
    <property type="nucleotide sequence ID" value="NZ_PGCK01000017.1"/>
</dbReference>
<gene>
    <name evidence="1" type="ORF">CUJ83_15000</name>
</gene>
<dbReference type="Proteomes" id="UP001320159">
    <property type="component" value="Unassembled WGS sequence"/>
</dbReference>
<accession>A0AAP2W8L9</accession>
<sequence>MSGKGKIFIYSCAALLVASVLLLAASMVSGPDNHEENIKDQLIGMNITYYNIAGQPMYYIVSEGDIRSIEKTRYGNDDAWKVRIGEGLQWDVTMDYEGKKILDIDQLFCT</sequence>
<dbReference type="EMBL" id="PGCK01000017">
    <property type="protein sequence ID" value="MCD1296309.1"/>
    <property type="molecule type" value="Genomic_DNA"/>
</dbReference>
<keyword evidence="2" id="KW-1185">Reference proteome</keyword>
<evidence type="ECO:0000313" key="1">
    <source>
        <dbReference type="EMBL" id="MCD1296309.1"/>
    </source>
</evidence>
<protein>
    <submittedName>
        <fullName evidence="1">Uncharacterized protein</fullName>
    </submittedName>
</protein>
<comment type="caution">
    <text evidence="1">The sequence shown here is derived from an EMBL/GenBank/DDBJ whole genome shotgun (WGS) entry which is preliminary data.</text>
</comment>